<evidence type="ECO:0000313" key="1">
    <source>
        <dbReference type="EMBL" id="GED25548.1"/>
    </source>
</evidence>
<protein>
    <submittedName>
        <fullName evidence="2">Uncharacterized protein</fullName>
    </submittedName>
</protein>
<accession>A0A3M8AXJ1</accession>
<dbReference type="AlphaFoldDB" id="A0A3M8AXJ1"/>
<dbReference type="EMBL" id="RHHN01000035">
    <property type="protein sequence ID" value="RNB55335.1"/>
    <property type="molecule type" value="Genomic_DNA"/>
</dbReference>
<dbReference type="SUPFAM" id="SSF51445">
    <property type="entry name" value="(Trans)glycosidases"/>
    <property type="match status" value="1"/>
</dbReference>
<evidence type="ECO:0000313" key="4">
    <source>
        <dbReference type="Proteomes" id="UP000317180"/>
    </source>
</evidence>
<dbReference type="GeneID" id="82812977"/>
<sequence>MKAAPIYLSVLCLTLGFLFGFSPAEKKSKATWIWQSEIIGDEKQEILEFCKSNEINLIYLRIEMNKPFDYYRAFIREANAMGVEVHAVAGHPAWALKSNEKRMMNIVKWVKNYNLEAAEDERIRGIQLDIEPYLLPFWETDRERIIREWQANVQAFTSEVKKQPELVASVALAFWLDDIPVPGEQSVSVSQWMIEQFDTVCIMAYRDTLSGKNGILALVEDELKEADKLGTRVMIAVNMKKLGDDHASFAEEGVEEMNRQLALLPEKLGDHPSYSGIAIHDYRYWKEALPVAPVTKERYKGTYIWRAELIGTEKEEILAFAEQNGVNLLYVRLDLEQPHSYYRDFVREARAAGIEVHAMGGHPVWALAESRGKIMKLVNWVKAYNQSVQSGEQFQGIHLDIEPYVMPVWREDKDNVLRQWMANIQAFVAETKQDGQLEASVDLAAWLDNTSVPGQPDTPFSHWMIEQLDHTTLMAFRDRADRIVGLVENQVKYAQSIGKKIVVAVETKESHEGNGISFYEEGMSEMHRQLEQVTKALDPYSSFMGHAIHAYDYWKNGKE</sequence>
<dbReference type="Proteomes" id="UP000276178">
    <property type="component" value="Unassembled WGS sequence"/>
</dbReference>
<organism evidence="2 3">
    <name type="scientific">Brevibacillus agri</name>
    <dbReference type="NCBI Taxonomy" id="51101"/>
    <lineage>
        <taxon>Bacteria</taxon>
        <taxon>Bacillati</taxon>
        <taxon>Bacillota</taxon>
        <taxon>Bacilli</taxon>
        <taxon>Bacillales</taxon>
        <taxon>Paenibacillaceae</taxon>
        <taxon>Brevibacillus</taxon>
    </lineage>
</organism>
<evidence type="ECO:0000313" key="3">
    <source>
        <dbReference type="Proteomes" id="UP000276178"/>
    </source>
</evidence>
<comment type="caution">
    <text evidence="2">The sequence shown here is derived from an EMBL/GenBank/DDBJ whole genome shotgun (WGS) entry which is preliminary data.</text>
</comment>
<keyword evidence="4" id="KW-1185">Reference proteome</keyword>
<dbReference type="Proteomes" id="UP000317180">
    <property type="component" value="Unassembled WGS sequence"/>
</dbReference>
<reference evidence="2 3" key="1">
    <citation type="submission" date="2018-10" db="EMBL/GenBank/DDBJ databases">
        <title>Phylogenomics of Brevibacillus.</title>
        <authorList>
            <person name="Dunlap C."/>
        </authorList>
    </citation>
    <scope>NUCLEOTIDE SEQUENCE [LARGE SCALE GENOMIC DNA]</scope>
    <source>
        <strain evidence="2 3">NRRL NRS 1219</strain>
    </source>
</reference>
<dbReference type="RefSeq" id="WP_122952876.1">
    <property type="nucleotide sequence ID" value="NZ_BJOD01000014.1"/>
</dbReference>
<dbReference type="InterPro" id="IPR017853">
    <property type="entry name" value="GH"/>
</dbReference>
<gene>
    <name evidence="1" type="ORF">BAG01nite_16500</name>
    <name evidence="2" type="ORF">EB820_11400</name>
</gene>
<reference evidence="1 4" key="2">
    <citation type="submission" date="2019-06" db="EMBL/GenBank/DDBJ databases">
        <title>Whole genome shotgun sequence of Brevibacillus agri NBRC 15538.</title>
        <authorList>
            <person name="Hosoyama A."/>
            <person name="Uohara A."/>
            <person name="Ohji S."/>
            <person name="Ichikawa N."/>
        </authorList>
    </citation>
    <scope>NUCLEOTIDE SEQUENCE [LARGE SCALE GENOMIC DNA]</scope>
    <source>
        <strain evidence="1 4">NBRC 15538</strain>
    </source>
</reference>
<evidence type="ECO:0000313" key="2">
    <source>
        <dbReference type="EMBL" id="RNB55335.1"/>
    </source>
</evidence>
<dbReference type="OrthoDB" id="7054537at2"/>
<proteinExistence type="predicted"/>
<dbReference type="EMBL" id="BJOD01000014">
    <property type="protein sequence ID" value="GED25548.1"/>
    <property type="molecule type" value="Genomic_DNA"/>
</dbReference>
<name>A0A3M8AXJ1_9BACL</name>